<gene>
    <name evidence="2" type="ORF">AKAME5_002343500</name>
</gene>
<feature type="region of interest" description="Disordered" evidence="1">
    <location>
        <begin position="176"/>
        <end position="210"/>
    </location>
</feature>
<protein>
    <submittedName>
        <fullName evidence="2">ETS domain-containing transcription factor ERF-like isoform X2</fullName>
    </submittedName>
</protein>
<organism evidence="2 3">
    <name type="scientific">Lates japonicus</name>
    <name type="common">Japanese lates</name>
    <dbReference type="NCBI Taxonomy" id="270547"/>
    <lineage>
        <taxon>Eukaryota</taxon>
        <taxon>Metazoa</taxon>
        <taxon>Chordata</taxon>
        <taxon>Craniata</taxon>
        <taxon>Vertebrata</taxon>
        <taxon>Euteleostomi</taxon>
        <taxon>Actinopterygii</taxon>
        <taxon>Neopterygii</taxon>
        <taxon>Teleostei</taxon>
        <taxon>Neoteleostei</taxon>
        <taxon>Acanthomorphata</taxon>
        <taxon>Carangaria</taxon>
        <taxon>Carangaria incertae sedis</taxon>
        <taxon>Centropomidae</taxon>
        <taxon>Lates</taxon>
    </lineage>
</organism>
<evidence type="ECO:0000313" key="2">
    <source>
        <dbReference type="EMBL" id="GLD72111.1"/>
    </source>
</evidence>
<sequence>MANSPLFLAQNHFNGAPPHQTAPQRQWKGPYSPASSLARTPQRNILFDRGTAAPGLKEISLRLDTFPFLSSGAFSLNNCPKLPWPLYPPQFPYPNPCRAAFPQLPHPSPASQEAGGAQREQRATGGTNGTAGGQPARLCLPPLREPVNGSDGHWQRGLRWGKGKGWRPISVARAQSGAGAVGWEPTGQTKEPQWRGGVKQDPSRLRPGDTDLERLQLGEIQKRSTTWHQEGIQPTIPS</sequence>
<evidence type="ECO:0000313" key="3">
    <source>
        <dbReference type="Proteomes" id="UP001279410"/>
    </source>
</evidence>
<feature type="region of interest" description="Disordered" evidence="1">
    <location>
        <begin position="11"/>
        <end position="40"/>
    </location>
</feature>
<dbReference type="Proteomes" id="UP001279410">
    <property type="component" value="Unassembled WGS sequence"/>
</dbReference>
<feature type="region of interest" description="Disordered" evidence="1">
    <location>
        <begin position="102"/>
        <end position="138"/>
    </location>
</feature>
<dbReference type="EMBL" id="BRZM01000866">
    <property type="protein sequence ID" value="GLD72111.1"/>
    <property type="molecule type" value="Genomic_DNA"/>
</dbReference>
<dbReference type="AlphaFoldDB" id="A0AAD3NJC6"/>
<accession>A0AAD3NJC6</accession>
<name>A0AAD3NJC6_LATJO</name>
<feature type="compositionally biased region" description="Basic and acidic residues" evidence="1">
    <location>
        <begin position="201"/>
        <end position="210"/>
    </location>
</feature>
<comment type="caution">
    <text evidence="2">The sequence shown here is derived from an EMBL/GenBank/DDBJ whole genome shotgun (WGS) entry which is preliminary data.</text>
</comment>
<proteinExistence type="predicted"/>
<keyword evidence="3" id="KW-1185">Reference proteome</keyword>
<reference evidence="2" key="1">
    <citation type="submission" date="2022-08" db="EMBL/GenBank/DDBJ databases">
        <title>Genome sequencing of akame (Lates japonicus).</title>
        <authorList>
            <person name="Hashiguchi Y."/>
            <person name="Takahashi H."/>
        </authorList>
    </citation>
    <scope>NUCLEOTIDE SEQUENCE</scope>
    <source>
        <strain evidence="2">Kochi</strain>
    </source>
</reference>
<evidence type="ECO:0000256" key="1">
    <source>
        <dbReference type="SAM" id="MobiDB-lite"/>
    </source>
</evidence>
<feature type="region of interest" description="Disordered" evidence="1">
    <location>
        <begin position="219"/>
        <end position="238"/>
    </location>
</feature>